<protein>
    <submittedName>
        <fullName evidence="9">UbiH/UbiF/VisC/COQ6 family ubiquinone biosynthesis hydroxylase</fullName>
    </submittedName>
</protein>
<comment type="caution">
    <text evidence="9">The sequence shown here is derived from an EMBL/GenBank/DDBJ whole genome shotgun (WGS) entry which is preliminary data.</text>
</comment>
<dbReference type="InterPro" id="IPR002938">
    <property type="entry name" value="FAD-bd"/>
</dbReference>
<dbReference type="Proteomes" id="UP001595711">
    <property type="component" value="Unassembled WGS sequence"/>
</dbReference>
<keyword evidence="9" id="KW-0830">Ubiquinone</keyword>
<evidence type="ECO:0000256" key="4">
    <source>
        <dbReference type="ARBA" id="ARBA00022630"/>
    </source>
</evidence>
<feature type="domain" description="FAD-binding" evidence="8">
    <location>
        <begin position="12"/>
        <end position="334"/>
    </location>
</feature>
<evidence type="ECO:0000313" key="9">
    <source>
        <dbReference type="EMBL" id="MFC3674510.1"/>
    </source>
</evidence>
<gene>
    <name evidence="9" type="ORF">ACFOOQ_03085</name>
</gene>
<evidence type="ECO:0000256" key="2">
    <source>
        <dbReference type="ARBA" id="ARBA00004749"/>
    </source>
</evidence>
<evidence type="ECO:0000256" key="1">
    <source>
        <dbReference type="ARBA" id="ARBA00001974"/>
    </source>
</evidence>
<dbReference type="RefSeq" id="WP_379721614.1">
    <property type="nucleotide sequence ID" value="NZ_JBHRYJ010000001.1"/>
</dbReference>
<dbReference type="InterPro" id="IPR051205">
    <property type="entry name" value="UbiH/COQ6_monooxygenase"/>
</dbReference>
<dbReference type="InterPro" id="IPR018168">
    <property type="entry name" value="Ubi_Hdrlase_CS"/>
</dbReference>
<dbReference type="Gene3D" id="3.50.50.60">
    <property type="entry name" value="FAD/NAD(P)-binding domain"/>
    <property type="match status" value="2"/>
</dbReference>
<dbReference type="InterPro" id="IPR010971">
    <property type="entry name" value="UbiH/COQ6"/>
</dbReference>
<dbReference type="Pfam" id="PF01494">
    <property type="entry name" value="FAD_binding_3"/>
    <property type="match status" value="1"/>
</dbReference>
<keyword evidence="4" id="KW-0285">Flavoprotein</keyword>
<keyword evidence="7" id="KW-0503">Monooxygenase</keyword>
<sequence length="418" mass="45057">MTQSSTAQNDPVDVAIIGGGLAGLTQAIALASHGISVTVIDREDPARALAAGFDGRVSAIALASQRMLAAIGLWNHVAAAQPMWDIRVSDGDSLLFLHYDHSAIGDQPFGYLVENRVMRQAQQAAIAGLPRLRLQAPMTAARIDHGEPGAGRPAEIELADGSLIRAWLVIGADGRQSAVRAGAGIRTTEWRYNQTGIVCTVAHDLDHEGVAQERFLPAGPFAILPMTDAADGTHRSSLVWTEPTARAAAIMALDDAAFEAEMRHRFGDGYGEAHVTGPRWSYPLTFLHAERYVGHRLALVGDAAHGIHPIAGQGLNLGLRDIAALTEAVVEAHRLGLDIGREDVLERYARWRRVDAFVLSAVTDGLTRLFSNDIAPLRLARDLGLGIIERLPPVKKFFMRHAMGEVGVLPRLLRGERV</sequence>
<reference evidence="10" key="1">
    <citation type="journal article" date="2019" name="Int. J. Syst. Evol. Microbiol.">
        <title>The Global Catalogue of Microorganisms (GCM) 10K type strain sequencing project: providing services to taxonomists for standard genome sequencing and annotation.</title>
        <authorList>
            <consortium name="The Broad Institute Genomics Platform"/>
            <consortium name="The Broad Institute Genome Sequencing Center for Infectious Disease"/>
            <person name="Wu L."/>
            <person name="Ma J."/>
        </authorList>
    </citation>
    <scope>NUCLEOTIDE SEQUENCE [LARGE SCALE GENOMIC DNA]</scope>
    <source>
        <strain evidence="10">KCTC 42182</strain>
    </source>
</reference>
<accession>A0ABV7VAM2</accession>
<evidence type="ECO:0000313" key="10">
    <source>
        <dbReference type="Proteomes" id="UP001595711"/>
    </source>
</evidence>
<evidence type="ECO:0000259" key="8">
    <source>
        <dbReference type="Pfam" id="PF01494"/>
    </source>
</evidence>
<keyword evidence="10" id="KW-1185">Reference proteome</keyword>
<proteinExistence type="inferred from homology"/>
<dbReference type="NCBIfam" id="TIGR01988">
    <property type="entry name" value="Ubi-OHases"/>
    <property type="match status" value="1"/>
</dbReference>
<dbReference type="PROSITE" id="PS01304">
    <property type="entry name" value="UBIH"/>
    <property type="match status" value="1"/>
</dbReference>
<dbReference type="PANTHER" id="PTHR43876:SF7">
    <property type="entry name" value="UBIQUINONE BIOSYNTHESIS MONOOXYGENASE COQ6, MITOCHONDRIAL"/>
    <property type="match status" value="1"/>
</dbReference>
<comment type="cofactor">
    <cofactor evidence="1">
        <name>FAD</name>
        <dbReference type="ChEBI" id="CHEBI:57692"/>
    </cofactor>
</comment>
<evidence type="ECO:0000256" key="7">
    <source>
        <dbReference type="ARBA" id="ARBA00023033"/>
    </source>
</evidence>
<keyword evidence="6" id="KW-0560">Oxidoreductase</keyword>
<name>A0ABV7VAM2_9PROT</name>
<organism evidence="9 10">
    <name type="scientific">Ferrovibrio xuzhouensis</name>
    <dbReference type="NCBI Taxonomy" id="1576914"/>
    <lineage>
        <taxon>Bacteria</taxon>
        <taxon>Pseudomonadati</taxon>
        <taxon>Pseudomonadota</taxon>
        <taxon>Alphaproteobacteria</taxon>
        <taxon>Rhodospirillales</taxon>
        <taxon>Rhodospirillaceae</taxon>
        <taxon>Ferrovibrio</taxon>
    </lineage>
</organism>
<dbReference type="PRINTS" id="PR00420">
    <property type="entry name" value="RNGMNOXGNASE"/>
</dbReference>
<dbReference type="SUPFAM" id="SSF51905">
    <property type="entry name" value="FAD/NAD(P)-binding domain"/>
    <property type="match status" value="1"/>
</dbReference>
<evidence type="ECO:0000256" key="3">
    <source>
        <dbReference type="ARBA" id="ARBA00005349"/>
    </source>
</evidence>
<dbReference type="EMBL" id="JBHRYJ010000001">
    <property type="protein sequence ID" value="MFC3674510.1"/>
    <property type="molecule type" value="Genomic_DNA"/>
</dbReference>
<comment type="pathway">
    <text evidence="2">Cofactor biosynthesis; ubiquinone biosynthesis.</text>
</comment>
<keyword evidence="5" id="KW-0274">FAD</keyword>
<evidence type="ECO:0000256" key="5">
    <source>
        <dbReference type="ARBA" id="ARBA00022827"/>
    </source>
</evidence>
<evidence type="ECO:0000256" key="6">
    <source>
        <dbReference type="ARBA" id="ARBA00023002"/>
    </source>
</evidence>
<comment type="similarity">
    <text evidence="3">Belongs to the UbiH/COQ6 family.</text>
</comment>
<dbReference type="InterPro" id="IPR036188">
    <property type="entry name" value="FAD/NAD-bd_sf"/>
</dbReference>
<dbReference type="PANTHER" id="PTHR43876">
    <property type="entry name" value="UBIQUINONE BIOSYNTHESIS MONOOXYGENASE COQ6, MITOCHONDRIAL"/>
    <property type="match status" value="1"/>
</dbReference>